<dbReference type="GO" id="GO:0015074">
    <property type="term" value="P:DNA integration"/>
    <property type="evidence" value="ECO:0007669"/>
    <property type="project" value="InterPro"/>
</dbReference>
<reference evidence="5" key="1">
    <citation type="submission" date="2016-10" db="EMBL/GenBank/DDBJ databases">
        <authorList>
            <person name="Varghese N."/>
        </authorList>
    </citation>
    <scope>NUCLEOTIDE SEQUENCE [LARGE SCALE GENOMIC DNA]</scope>
    <source>
        <strain evidence="5">DSM 17980</strain>
    </source>
</reference>
<evidence type="ECO:0000256" key="2">
    <source>
        <dbReference type="PROSITE-ProRule" id="PRU01248"/>
    </source>
</evidence>
<name>A0A1I7J941_9BACL</name>
<dbReference type="Pfam" id="PF13495">
    <property type="entry name" value="Phage_int_SAM_4"/>
    <property type="match status" value="1"/>
</dbReference>
<dbReference type="InterPro" id="IPR044068">
    <property type="entry name" value="CB"/>
</dbReference>
<keyword evidence="5" id="KW-1185">Reference proteome</keyword>
<dbReference type="OrthoDB" id="107900at2"/>
<evidence type="ECO:0000313" key="5">
    <source>
        <dbReference type="Proteomes" id="UP000183508"/>
    </source>
</evidence>
<dbReference type="AlphaFoldDB" id="A0A1I7J941"/>
<gene>
    <name evidence="4" type="ORF">SAMN05421543_10916</name>
</gene>
<dbReference type="Proteomes" id="UP000183508">
    <property type="component" value="Unassembled WGS sequence"/>
</dbReference>
<dbReference type="EMBL" id="FPBV01000009">
    <property type="protein sequence ID" value="SFU81693.1"/>
    <property type="molecule type" value="Genomic_DNA"/>
</dbReference>
<evidence type="ECO:0000313" key="4">
    <source>
        <dbReference type="EMBL" id="SFU81693.1"/>
    </source>
</evidence>
<dbReference type="InterPro" id="IPR010998">
    <property type="entry name" value="Integrase_recombinase_N"/>
</dbReference>
<evidence type="ECO:0000259" key="3">
    <source>
        <dbReference type="PROSITE" id="PS51900"/>
    </source>
</evidence>
<dbReference type="RefSeq" id="WP_083430343.1">
    <property type="nucleotide sequence ID" value="NZ_FPBV01000009.1"/>
</dbReference>
<evidence type="ECO:0000256" key="1">
    <source>
        <dbReference type="ARBA" id="ARBA00023125"/>
    </source>
</evidence>
<sequence>MDIRALVDKHMAGKSDRSKQMYVYWLNRFRDWLVGAGGDMARLTRADVQQFIDWMTAHKKSPSTVSVAVSAIRAFARWTGQEHARHNLSTHADLEKVKRFRVLE</sequence>
<dbReference type="GO" id="GO:0003677">
    <property type="term" value="F:DNA binding"/>
    <property type="evidence" value="ECO:0007669"/>
    <property type="project" value="UniProtKB-UniRule"/>
</dbReference>
<dbReference type="PROSITE" id="PS51900">
    <property type="entry name" value="CB"/>
    <property type="match status" value="1"/>
</dbReference>
<protein>
    <submittedName>
        <fullName evidence="4">Phage integrase, N-terminal SAM-like domain</fullName>
    </submittedName>
</protein>
<keyword evidence="1 2" id="KW-0238">DNA-binding</keyword>
<organism evidence="4 5">
    <name type="scientific">Alicyclobacillus macrosporangiidus</name>
    <dbReference type="NCBI Taxonomy" id="392015"/>
    <lineage>
        <taxon>Bacteria</taxon>
        <taxon>Bacillati</taxon>
        <taxon>Bacillota</taxon>
        <taxon>Bacilli</taxon>
        <taxon>Bacillales</taxon>
        <taxon>Alicyclobacillaceae</taxon>
        <taxon>Alicyclobacillus</taxon>
    </lineage>
</organism>
<dbReference type="InterPro" id="IPR004107">
    <property type="entry name" value="Integrase_SAM-like_N"/>
</dbReference>
<proteinExistence type="predicted"/>
<feature type="domain" description="Core-binding (CB)" evidence="3">
    <location>
        <begin position="1"/>
        <end position="80"/>
    </location>
</feature>
<accession>A0A1I7J941</accession>
<dbReference type="STRING" id="392015.SAMN05421543_10916"/>
<dbReference type="Gene3D" id="1.10.150.130">
    <property type="match status" value="1"/>
</dbReference>
<dbReference type="SUPFAM" id="SSF47823">
    <property type="entry name" value="lambda integrase-like, N-terminal domain"/>
    <property type="match status" value="1"/>
</dbReference>